<evidence type="ECO:0000313" key="9">
    <source>
        <dbReference type="EMBL" id="KPL89461.1"/>
    </source>
</evidence>
<feature type="compositionally biased region" description="Low complexity" evidence="5">
    <location>
        <begin position="26"/>
        <end position="57"/>
    </location>
</feature>
<dbReference type="PANTHER" id="PTHR35008:SF8">
    <property type="entry name" value="ALCOHOL DEHYDROGENASE CYTOCHROME C SUBUNIT"/>
    <property type="match status" value="1"/>
</dbReference>
<dbReference type="RefSeq" id="WP_054492039.1">
    <property type="nucleotide sequence ID" value="NZ_BBZA01000032.1"/>
</dbReference>
<feature type="region of interest" description="Disordered" evidence="5">
    <location>
        <begin position="26"/>
        <end position="67"/>
    </location>
</feature>
<dbReference type="GO" id="GO:0020037">
    <property type="term" value="F:heme binding"/>
    <property type="evidence" value="ECO:0007669"/>
    <property type="project" value="InterPro"/>
</dbReference>
<evidence type="ECO:0000313" key="10">
    <source>
        <dbReference type="Proteomes" id="UP000037784"/>
    </source>
</evidence>
<keyword evidence="1 4" id="KW-0349">Heme</keyword>
<evidence type="ECO:0000313" key="8">
    <source>
        <dbReference type="EMBL" id="GAP62118.1"/>
    </source>
</evidence>
<feature type="signal peptide" evidence="6">
    <location>
        <begin position="1"/>
        <end position="20"/>
    </location>
</feature>
<evidence type="ECO:0000256" key="1">
    <source>
        <dbReference type="ARBA" id="ARBA00022617"/>
    </source>
</evidence>
<sequence>MRIRQTLLFTMLLLLMLALAACGGGSSTSSTSESQSTTEETTSQEATSEESTTQNESAGAMQGDPKKGEELFAQSCAACHGPDARGIQGLGKNLRSSEFVKGLSDDELVEFIKKGRDTSDPANTTGVAMPPKGGNPSLTDQDLYDIVAYIRSIEE</sequence>
<dbReference type="SUPFAM" id="SSF46626">
    <property type="entry name" value="Cytochrome c"/>
    <property type="match status" value="1"/>
</dbReference>
<proteinExistence type="predicted"/>
<dbReference type="InterPro" id="IPR009056">
    <property type="entry name" value="Cyt_c-like_dom"/>
</dbReference>
<evidence type="ECO:0000256" key="5">
    <source>
        <dbReference type="SAM" id="MobiDB-lite"/>
    </source>
</evidence>
<reference evidence="10" key="3">
    <citation type="submission" date="2015-08" db="EMBL/GenBank/DDBJ databases">
        <title>Draft Genome Sequence of a Heterotrophic Facultative Anaerobic Bacterium Ardenticatena maritima Strain 110S.</title>
        <authorList>
            <person name="Kawaichi S."/>
            <person name="Yoshida T."/>
            <person name="Sako Y."/>
            <person name="Nakamura R."/>
        </authorList>
    </citation>
    <scope>NUCLEOTIDE SEQUENCE [LARGE SCALE GENOMIC DNA]</scope>
    <source>
        <strain evidence="10">110S</strain>
    </source>
</reference>
<keyword evidence="6" id="KW-0732">Signal</keyword>
<feature type="chain" id="PRO_5010428770" description="Cytochrome c domain-containing protein" evidence="6">
    <location>
        <begin position="21"/>
        <end position="155"/>
    </location>
</feature>
<evidence type="ECO:0000256" key="4">
    <source>
        <dbReference type="PROSITE-ProRule" id="PRU00433"/>
    </source>
</evidence>
<organism evidence="8 10">
    <name type="scientific">Ardenticatena maritima</name>
    <dbReference type="NCBI Taxonomy" id="872965"/>
    <lineage>
        <taxon>Bacteria</taxon>
        <taxon>Bacillati</taxon>
        <taxon>Chloroflexota</taxon>
        <taxon>Ardenticatenia</taxon>
        <taxon>Ardenticatenales</taxon>
        <taxon>Ardenticatenaceae</taxon>
        <taxon>Ardenticatena</taxon>
    </lineage>
</organism>
<keyword evidence="2 4" id="KW-0479">Metal-binding</keyword>
<dbReference type="Gene3D" id="1.10.760.10">
    <property type="entry name" value="Cytochrome c-like domain"/>
    <property type="match status" value="1"/>
</dbReference>
<protein>
    <recommendedName>
        <fullName evidence="7">Cytochrome c domain-containing protein</fullName>
    </recommendedName>
</protein>
<dbReference type="AlphaFoldDB" id="A0A0M9UBQ9"/>
<dbReference type="InParanoid" id="A0A0M9UBQ9"/>
<dbReference type="PANTHER" id="PTHR35008">
    <property type="entry name" value="BLL4482 PROTEIN-RELATED"/>
    <property type="match status" value="1"/>
</dbReference>
<evidence type="ECO:0000256" key="6">
    <source>
        <dbReference type="SAM" id="SignalP"/>
    </source>
</evidence>
<dbReference type="EMBL" id="LGKN01000003">
    <property type="protein sequence ID" value="KPL89461.1"/>
    <property type="molecule type" value="Genomic_DNA"/>
</dbReference>
<dbReference type="InterPro" id="IPR051459">
    <property type="entry name" value="Cytochrome_c-type_DH"/>
</dbReference>
<dbReference type="Proteomes" id="UP000050502">
    <property type="component" value="Unassembled WGS sequence"/>
</dbReference>
<feature type="domain" description="Cytochrome c" evidence="7">
    <location>
        <begin position="63"/>
        <end position="154"/>
    </location>
</feature>
<dbReference type="OrthoDB" id="9796421at2"/>
<dbReference type="Pfam" id="PF13442">
    <property type="entry name" value="Cytochrome_CBB3"/>
    <property type="match status" value="1"/>
</dbReference>
<dbReference type="PROSITE" id="PS51007">
    <property type="entry name" value="CYTC"/>
    <property type="match status" value="1"/>
</dbReference>
<accession>A0A0M9UBQ9</accession>
<dbReference type="InterPro" id="IPR036909">
    <property type="entry name" value="Cyt_c-like_dom_sf"/>
</dbReference>
<evidence type="ECO:0000256" key="3">
    <source>
        <dbReference type="ARBA" id="ARBA00023004"/>
    </source>
</evidence>
<dbReference type="GO" id="GO:0046872">
    <property type="term" value="F:metal ion binding"/>
    <property type="evidence" value="ECO:0007669"/>
    <property type="project" value="UniProtKB-KW"/>
</dbReference>
<evidence type="ECO:0000313" key="11">
    <source>
        <dbReference type="Proteomes" id="UP000050502"/>
    </source>
</evidence>
<name>A0A0M9UBQ9_9CHLR</name>
<reference evidence="9 11" key="2">
    <citation type="submission" date="2015-07" db="EMBL/GenBank/DDBJ databases">
        <title>Whole genome sequence of Ardenticatena maritima DSM 23922.</title>
        <authorList>
            <person name="Hemp J."/>
            <person name="Ward L.M."/>
            <person name="Pace L.A."/>
            <person name="Fischer W.W."/>
        </authorList>
    </citation>
    <scope>NUCLEOTIDE SEQUENCE [LARGE SCALE GENOMIC DNA]</scope>
    <source>
        <strain evidence="9 11">110S</strain>
    </source>
</reference>
<evidence type="ECO:0000259" key="7">
    <source>
        <dbReference type="PROSITE" id="PS51007"/>
    </source>
</evidence>
<feature type="region of interest" description="Disordered" evidence="5">
    <location>
        <begin position="114"/>
        <end position="140"/>
    </location>
</feature>
<evidence type="ECO:0000256" key="2">
    <source>
        <dbReference type="ARBA" id="ARBA00022723"/>
    </source>
</evidence>
<comment type="caution">
    <text evidence="8">The sequence shown here is derived from an EMBL/GenBank/DDBJ whole genome shotgun (WGS) entry which is preliminary data.</text>
</comment>
<dbReference type="EMBL" id="BBZA01000032">
    <property type="protein sequence ID" value="GAP62118.1"/>
    <property type="molecule type" value="Genomic_DNA"/>
</dbReference>
<keyword evidence="3 4" id="KW-0408">Iron</keyword>
<dbReference type="Proteomes" id="UP000037784">
    <property type="component" value="Unassembled WGS sequence"/>
</dbReference>
<reference evidence="8 10" key="1">
    <citation type="journal article" date="2015" name="Genome Announc.">
        <title>Draft Genome Sequence of a Heterotrophic Facultative Anaerobic Thermophilic Bacterium, Ardenticatena maritima Strain 110ST.</title>
        <authorList>
            <person name="Kawaichi S."/>
            <person name="Yoshida T."/>
            <person name="Sako Y."/>
            <person name="Nakamura R."/>
        </authorList>
    </citation>
    <scope>NUCLEOTIDE SEQUENCE [LARGE SCALE GENOMIC DNA]</scope>
    <source>
        <strain evidence="8 10">110S</strain>
    </source>
</reference>
<dbReference type="STRING" id="872965.SE16_03200"/>
<dbReference type="GO" id="GO:0009055">
    <property type="term" value="F:electron transfer activity"/>
    <property type="evidence" value="ECO:0007669"/>
    <property type="project" value="InterPro"/>
</dbReference>
<dbReference type="PROSITE" id="PS51257">
    <property type="entry name" value="PROKAR_LIPOPROTEIN"/>
    <property type="match status" value="1"/>
</dbReference>
<gene>
    <name evidence="8" type="ORF">ARMA_0541</name>
    <name evidence="9" type="ORF">SE16_03200</name>
</gene>
<keyword evidence="10" id="KW-1185">Reference proteome</keyword>